<evidence type="ECO:0000256" key="1">
    <source>
        <dbReference type="SAM" id="MobiDB-lite"/>
    </source>
</evidence>
<feature type="domain" description="Rho termination factor-like N-terminal" evidence="2">
    <location>
        <begin position="94"/>
        <end position="125"/>
    </location>
</feature>
<dbReference type="Proteomes" id="UP000239209">
    <property type="component" value="Unassembled WGS sequence"/>
</dbReference>
<dbReference type="Pfam" id="PF06150">
    <property type="entry name" value="ChaB"/>
    <property type="match status" value="1"/>
</dbReference>
<accession>A0A2T0S9N5</accession>
<dbReference type="RefSeq" id="WP_106126801.1">
    <property type="nucleotide sequence ID" value="NZ_PVZG01000005.1"/>
</dbReference>
<evidence type="ECO:0000313" key="3">
    <source>
        <dbReference type="EMBL" id="PRY30147.1"/>
    </source>
</evidence>
<dbReference type="Gene3D" id="1.10.720.10">
    <property type="match status" value="1"/>
</dbReference>
<sequence>MPAREDLPGTLKRSPKKAQNTYVKAHDAAVEEYGEGERAHRTALAAVKHSFEKVGDHWEPKAKKGPSDAKAAGGRDTKAATKGGVDANAGKEHLLKLAKRLDISGRSKMKKSELVDAIDKANAKATRKAAAKGRKK</sequence>
<reference evidence="3 4" key="1">
    <citation type="submission" date="2018-03" db="EMBL/GenBank/DDBJ databases">
        <title>Genomic Encyclopedia of Archaeal and Bacterial Type Strains, Phase II (KMG-II): from individual species to whole genera.</title>
        <authorList>
            <person name="Goeker M."/>
        </authorList>
    </citation>
    <scope>NUCLEOTIDE SEQUENCE [LARGE SCALE GENOMIC DNA]</scope>
    <source>
        <strain evidence="3 4">DSM 45348</strain>
    </source>
</reference>
<dbReference type="InterPro" id="IPR011112">
    <property type="entry name" value="Rho-like_N"/>
</dbReference>
<dbReference type="OrthoDB" id="3731224at2"/>
<dbReference type="GO" id="GO:0006353">
    <property type="term" value="P:DNA-templated transcription termination"/>
    <property type="evidence" value="ECO:0007669"/>
    <property type="project" value="InterPro"/>
</dbReference>
<dbReference type="SUPFAM" id="SSF140376">
    <property type="entry name" value="ChaB-like"/>
    <property type="match status" value="1"/>
</dbReference>
<proteinExistence type="predicted"/>
<name>A0A2T0S9N5_9ACTN</name>
<feature type="region of interest" description="Disordered" evidence="1">
    <location>
        <begin position="1"/>
        <end position="23"/>
    </location>
</feature>
<dbReference type="Gene3D" id="1.10.1740.70">
    <property type="entry name" value="ChaB"/>
    <property type="match status" value="1"/>
</dbReference>
<dbReference type="InterPro" id="IPR009317">
    <property type="entry name" value="ChaB"/>
</dbReference>
<feature type="compositionally biased region" description="Basic and acidic residues" evidence="1">
    <location>
        <begin position="52"/>
        <end position="79"/>
    </location>
</feature>
<evidence type="ECO:0000259" key="2">
    <source>
        <dbReference type="Pfam" id="PF07498"/>
    </source>
</evidence>
<dbReference type="EMBL" id="PVZG01000005">
    <property type="protein sequence ID" value="PRY30147.1"/>
    <property type="molecule type" value="Genomic_DNA"/>
</dbReference>
<feature type="region of interest" description="Disordered" evidence="1">
    <location>
        <begin position="52"/>
        <end position="91"/>
    </location>
</feature>
<dbReference type="Pfam" id="PF07498">
    <property type="entry name" value="Rho_N"/>
    <property type="match status" value="1"/>
</dbReference>
<comment type="caution">
    <text evidence="3">The sequence shown here is derived from an EMBL/GenBank/DDBJ whole genome shotgun (WGS) entry which is preliminary data.</text>
</comment>
<organism evidence="3 4">
    <name type="scientific">Pseudosporangium ferrugineum</name>
    <dbReference type="NCBI Taxonomy" id="439699"/>
    <lineage>
        <taxon>Bacteria</taxon>
        <taxon>Bacillati</taxon>
        <taxon>Actinomycetota</taxon>
        <taxon>Actinomycetes</taxon>
        <taxon>Micromonosporales</taxon>
        <taxon>Micromonosporaceae</taxon>
        <taxon>Pseudosporangium</taxon>
    </lineage>
</organism>
<keyword evidence="4" id="KW-1185">Reference proteome</keyword>
<dbReference type="InterPro" id="IPR037205">
    <property type="entry name" value="ChaB_sf"/>
</dbReference>
<gene>
    <name evidence="3" type="ORF">CLV70_105317</name>
</gene>
<dbReference type="AlphaFoldDB" id="A0A2T0S9N5"/>
<protein>
    <submittedName>
        <fullName evidence="3">Rho termination factor-like protein</fullName>
    </submittedName>
</protein>
<evidence type="ECO:0000313" key="4">
    <source>
        <dbReference type="Proteomes" id="UP000239209"/>
    </source>
</evidence>